<reference evidence="1 2" key="1">
    <citation type="submission" date="2016-10" db="EMBL/GenBank/DDBJ databases">
        <authorList>
            <person name="Varghese N."/>
            <person name="Submissions S."/>
        </authorList>
    </citation>
    <scope>NUCLEOTIDE SEQUENCE [LARGE SCALE GENOMIC DNA]</scope>
    <source>
        <strain evidence="1 2">DSM 14939</strain>
    </source>
</reference>
<accession>A0A1H0N6U4</accession>
<name>A0A1H0N6U4_9PSED</name>
<proteinExistence type="predicted"/>
<comment type="caution">
    <text evidence="1">The sequence shown here is derived from an EMBL/GenBank/DDBJ whole genome shotgun (WGS) entry which is preliminary data.</text>
</comment>
<evidence type="ECO:0000313" key="2">
    <source>
        <dbReference type="Proteomes" id="UP000183042"/>
    </source>
</evidence>
<sequence>MTLSICVQVSEATCARERACVQRAAPPPFLPLPDLFGKGIFGYDPSPRR</sequence>
<evidence type="ECO:0000313" key="1">
    <source>
        <dbReference type="EMBL" id="SDO88236.1"/>
    </source>
</evidence>
<gene>
    <name evidence="1" type="ORF">SAMN05216596_102118</name>
</gene>
<organism evidence="1 2">
    <name type="scientific">Pseudomonas congelans</name>
    <dbReference type="NCBI Taxonomy" id="200452"/>
    <lineage>
        <taxon>Bacteria</taxon>
        <taxon>Pseudomonadati</taxon>
        <taxon>Pseudomonadota</taxon>
        <taxon>Gammaproteobacteria</taxon>
        <taxon>Pseudomonadales</taxon>
        <taxon>Pseudomonadaceae</taxon>
        <taxon>Pseudomonas</taxon>
    </lineage>
</organism>
<dbReference type="EMBL" id="FNJH01000002">
    <property type="protein sequence ID" value="SDO88236.1"/>
    <property type="molecule type" value="Genomic_DNA"/>
</dbReference>
<protein>
    <submittedName>
        <fullName evidence="1">Uncharacterized protein</fullName>
    </submittedName>
</protein>
<keyword evidence="2" id="KW-1185">Reference proteome</keyword>
<dbReference type="Proteomes" id="UP000183042">
    <property type="component" value="Unassembled WGS sequence"/>
</dbReference>